<evidence type="ECO:0000256" key="4">
    <source>
        <dbReference type="ARBA" id="ARBA00022692"/>
    </source>
</evidence>
<feature type="transmembrane region" description="Helical" evidence="8">
    <location>
        <begin position="186"/>
        <end position="205"/>
    </location>
</feature>
<name>A0A5J5F2N2_9PEZI</name>
<dbReference type="EMBL" id="VXIS01000048">
    <property type="protein sequence ID" value="KAA8910269.1"/>
    <property type="molecule type" value="Genomic_DNA"/>
</dbReference>
<dbReference type="InterPro" id="IPR036259">
    <property type="entry name" value="MFS_trans_sf"/>
</dbReference>
<evidence type="ECO:0000256" key="6">
    <source>
        <dbReference type="ARBA" id="ARBA00023136"/>
    </source>
</evidence>
<dbReference type="PANTHER" id="PTHR23502:SF186">
    <property type="entry name" value="MAJOR FACILITATOR SUPERFAMILY (MFS) PROFILE DOMAIN-CONTAINING PROTEIN"/>
    <property type="match status" value="1"/>
</dbReference>
<gene>
    <name evidence="9" type="ORF">FN846DRAFT_775458</name>
</gene>
<accession>A0A5J5F2N2</accession>
<evidence type="ECO:0000256" key="8">
    <source>
        <dbReference type="SAM" id="Phobius"/>
    </source>
</evidence>
<evidence type="ECO:0000313" key="10">
    <source>
        <dbReference type="Proteomes" id="UP000326924"/>
    </source>
</evidence>
<feature type="transmembrane region" description="Helical" evidence="8">
    <location>
        <begin position="536"/>
        <end position="555"/>
    </location>
</feature>
<comment type="caution">
    <text evidence="9">The sequence shown here is derived from an EMBL/GenBank/DDBJ whole genome shotgun (WGS) entry which is preliminary data.</text>
</comment>
<keyword evidence="6 8" id="KW-0472">Membrane</keyword>
<feature type="transmembrane region" description="Helical" evidence="8">
    <location>
        <begin position="115"/>
        <end position="136"/>
    </location>
</feature>
<feature type="transmembrane region" description="Helical" evidence="8">
    <location>
        <begin position="421"/>
        <end position="446"/>
    </location>
</feature>
<dbReference type="GO" id="GO:0022857">
    <property type="term" value="F:transmembrane transporter activity"/>
    <property type="evidence" value="ECO:0007669"/>
    <property type="project" value="TreeGrafter"/>
</dbReference>
<keyword evidence="10" id="KW-1185">Reference proteome</keyword>
<evidence type="ECO:0000256" key="7">
    <source>
        <dbReference type="SAM" id="MobiDB-lite"/>
    </source>
</evidence>
<dbReference type="PANTHER" id="PTHR23502">
    <property type="entry name" value="MAJOR FACILITATOR SUPERFAMILY"/>
    <property type="match status" value="1"/>
</dbReference>
<feature type="transmembrane region" description="Helical" evidence="8">
    <location>
        <begin position="337"/>
        <end position="365"/>
    </location>
</feature>
<feature type="transmembrane region" description="Helical" evidence="8">
    <location>
        <begin position="394"/>
        <end position="415"/>
    </location>
</feature>
<evidence type="ECO:0000256" key="1">
    <source>
        <dbReference type="ARBA" id="ARBA00004651"/>
    </source>
</evidence>
<dbReference type="SUPFAM" id="SSF103473">
    <property type="entry name" value="MFS general substrate transporter"/>
    <property type="match status" value="1"/>
</dbReference>
<reference evidence="9 10" key="1">
    <citation type="submission" date="2019-09" db="EMBL/GenBank/DDBJ databases">
        <title>Draft genome of the ectomycorrhizal ascomycete Sphaerosporella brunnea.</title>
        <authorList>
            <consortium name="DOE Joint Genome Institute"/>
            <person name="Benucci G.M."/>
            <person name="Marozzi G."/>
            <person name="Antonielli L."/>
            <person name="Sanchez S."/>
            <person name="Marco P."/>
            <person name="Wang X."/>
            <person name="Falini L.B."/>
            <person name="Barry K."/>
            <person name="Haridas S."/>
            <person name="Lipzen A."/>
            <person name="Labutti K."/>
            <person name="Grigoriev I.V."/>
            <person name="Murat C."/>
            <person name="Martin F."/>
            <person name="Albertini E."/>
            <person name="Donnini D."/>
            <person name="Bonito G."/>
        </authorList>
    </citation>
    <scope>NUCLEOTIDE SEQUENCE [LARGE SCALE GENOMIC DNA]</scope>
    <source>
        <strain evidence="9 10">Sb_GMNB300</strain>
    </source>
</reference>
<evidence type="ECO:0000313" key="9">
    <source>
        <dbReference type="EMBL" id="KAA8910269.1"/>
    </source>
</evidence>
<protein>
    <submittedName>
        <fullName evidence="9">Major facilitator superfamily domain-containing protein</fullName>
    </submittedName>
</protein>
<dbReference type="Proteomes" id="UP000326924">
    <property type="component" value="Unassembled WGS sequence"/>
</dbReference>
<feature type="transmembrane region" description="Helical" evidence="8">
    <location>
        <begin position="12"/>
        <end position="35"/>
    </location>
</feature>
<sequence>MGGWEWSLWGKRFTAGVSCGVVSLTGWIVGSYLAGIPKIQAHLQISPQLTFMGNVFFFFGLVIPTLFFWPLPLLHGRKPYLLLSISLLLPLQLPQALSLPPYTTEPRRWEGSMKPYVICLLFFRSLSGLIIGFAFMNALATIMDLFGPDTGACCRGGVVYNNRVPLEGQNQYNAVPGGESGVRMGVWIGVFTWLLVGSPALGYLFGSITIARSTPAWGFWTVMILAGFLLALIVVAPEVRPAWKRLQITENPLIRRPRSGLTTTIPETVERGEIKLVMYGRSPQWWWEELSAGLSLTWRMLHQKGFLIVAVYFGWVFGHVLLVMILLAALITQEYNFSAINVGVAIFALFVGALFAVPTQFSVYYSTNFRHRSSMTMHNRNYGHRNAGQHPYRLWLWLGTFLLPLSSIMLTVSAMGPPVHFMIPTFLAAVVSFSSALVLAECYILMMDNFDISDLPEPLLGTGSGSISQGANSTHHPHGTQRPTSLTQSDDDNFTTSHPCLSSGLAISHTLAFLFGAIAVGVSSNIVEGMGVRNGLGVYSAVTGALTLGLVYALWRSKEVRLVEVFDEDGAERNAKISLLQRSWGSRWTEVNGMEWWEDENSV</sequence>
<evidence type="ECO:0000256" key="2">
    <source>
        <dbReference type="ARBA" id="ARBA00022448"/>
    </source>
</evidence>
<feature type="compositionally biased region" description="Polar residues" evidence="7">
    <location>
        <begin position="465"/>
        <end position="474"/>
    </location>
</feature>
<dbReference type="GO" id="GO:0005886">
    <property type="term" value="C:plasma membrane"/>
    <property type="evidence" value="ECO:0007669"/>
    <property type="project" value="UniProtKB-SubCell"/>
</dbReference>
<proteinExistence type="predicted"/>
<feature type="compositionally biased region" description="Polar residues" evidence="7">
    <location>
        <begin position="481"/>
        <end position="493"/>
    </location>
</feature>
<feature type="transmembrane region" description="Helical" evidence="8">
    <location>
        <begin position="217"/>
        <end position="236"/>
    </location>
</feature>
<evidence type="ECO:0000256" key="3">
    <source>
        <dbReference type="ARBA" id="ARBA00022475"/>
    </source>
</evidence>
<keyword evidence="5 8" id="KW-1133">Transmembrane helix</keyword>
<feature type="transmembrane region" description="Helical" evidence="8">
    <location>
        <begin position="55"/>
        <end position="74"/>
    </location>
</feature>
<feature type="transmembrane region" description="Helical" evidence="8">
    <location>
        <begin position="306"/>
        <end position="331"/>
    </location>
</feature>
<evidence type="ECO:0000256" key="5">
    <source>
        <dbReference type="ARBA" id="ARBA00022989"/>
    </source>
</evidence>
<dbReference type="OrthoDB" id="10250282at2759"/>
<keyword evidence="3" id="KW-1003">Cell membrane</keyword>
<keyword evidence="4 8" id="KW-0812">Transmembrane</keyword>
<keyword evidence="2" id="KW-0813">Transport</keyword>
<dbReference type="InParanoid" id="A0A5J5F2N2"/>
<comment type="subcellular location">
    <subcellularLocation>
        <location evidence="1">Cell membrane</location>
        <topology evidence="1">Multi-pass membrane protein</topology>
    </subcellularLocation>
</comment>
<feature type="transmembrane region" description="Helical" evidence="8">
    <location>
        <begin position="504"/>
        <end position="524"/>
    </location>
</feature>
<dbReference type="AlphaFoldDB" id="A0A5J5F2N2"/>
<dbReference type="Gene3D" id="1.20.1250.20">
    <property type="entry name" value="MFS general substrate transporter like domains"/>
    <property type="match status" value="1"/>
</dbReference>
<feature type="region of interest" description="Disordered" evidence="7">
    <location>
        <begin position="465"/>
        <end position="493"/>
    </location>
</feature>
<organism evidence="9 10">
    <name type="scientific">Sphaerosporella brunnea</name>
    <dbReference type="NCBI Taxonomy" id="1250544"/>
    <lineage>
        <taxon>Eukaryota</taxon>
        <taxon>Fungi</taxon>
        <taxon>Dikarya</taxon>
        <taxon>Ascomycota</taxon>
        <taxon>Pezizomycotina</taxon>
        <taxon>Pezizomycetes</taxon>
        <taxon>Pezizales</taxon>
        <taxon>Pyronemataceae</taxon>
        <taxon>Sphaerosporella</taxon>
    </lineage>
</organism>